<gene>
    <name evidence="1" type="ORF">DSM107010_05840</name>
</gene>
<reference evidence="1 2" key="1">
    <citation type="journal article" date="2019" name="Genome Biol. Evol.">
        <title>Day and night: Metabolic profiles and evolutionary relationships of six axenic non-marine cyanobacteria.</title>
        <authorList>
            <person name="Will S.E."/>
            <person name="Henke P."/>
            <person name="Boedeker C."/>
            <person name="Huang S."/>
            <person name="Brinkmann H."/>
            <person name="Rohde M."/>
            <person name="Jarek M."/>
            <person name="Friedl T."/>
            <person name="Seufert S."/>
            <person name="Schumacher M."/>
            <person name="Overmann J."/>
            <person name="Neumann-Schaal M."/>
            <person name="Petersen J."/>
        </authorList>
    </citation>
    <scope>NUCLEOTIDE SEQUENCE [LARGE SCALE GENOMIC DNA]</scope>
    <source>
        <strain evidence="1 2">SAG 39.79</strain>
    </source>
</reference>
<organism evidence="1 2">
    <name type="scientific">Chroococcidiopsis cubana SAG 39.79</name>
    <dbReference type="NCBI Taxonomy" id="388085"/>
    <lineage>
        <taxon>Bacteria</taxon>
        <taxon>Bacillati</taxon>
        <taxon>Cyanobacteriota</taxon>
        <taxon>Cyanophyceae</taxon>
        <taxon>Chroococcidiopsidales</taxon>
        <taxon>Chroococcidiopsidaceae</taxon>
        <taxon>Chroococcidiopsis</taxon>
    </lineage>
</organism>
<dbReference type="AlphaFoldDB" id="A0AB37URP5"/>
<keyword evidence="2" id="KW-1185">Reference proteome</keyword>
<dbReference type="InterPro" id="IPR018724">
    <property type="entry name" value="2OG-Fe_dioxygenase"/>
</dbReference>
<dbReference type="EMBL" id="RSCK01000003">
    <property type="protein sequence ID" value="RUT14101.1"/>
    <property type="molecule type" value="Genomic_DNA"/>
</dbReference>
<evidence type="ECO:0000313" key="1">
    <source>
        <dbReference type="EMBL" id="RUT14101.1"/>
    </source>
</evidence>
<dbReference type="Pfam" id="PF10014">
    <property type="entry name" value="2OG-Fe_Oxy_2"/>
    <property type="match status" value="1"/>
</dbReference>
<sequence>MRTQFLRSDYFTHSGVSLSGKNLINEQLTSDGFSWISGKQYCLTDIMQDSWCEMGSAWDRLVSDRYLSDGGSYRERRMGKYHFFPWRDCLEKQDVEGIYYQATSINTTNGGVKRRSGPLEESFANNLFLHNLIRLYYTLLPVPDEWHEQSWLVYVHPFRILAAPNMVGYPTPEGIHRDGHLFTVQVFVRKENVVEDSAESQIWSEDERSLLFAKTFGYPLDTLIINDERVKHCVSPLFASGSSRGTRDIFTINFNLLSNNSPTKMY</sequence>
<dbReference type="Gene3D" id="2.60.120.620">
    <property type="entry name" value="q2cbj1_9rhob like domain"/>
    <property type="match status" value="1"/>
</dbReference>
<dbReference type="GO" id="GO:0051213">
    <property type="term" value="F:dioxygenase activity"/>
    <property type="evidence" value="ECO:0007669"/>
    <property type="project" value="InterPro"/>
</dbReference>
<proteinExistence type="predicted"/>
<evidence type="ECO:0008006" key="3">
    <source>
        <dbReference type="Google" id="ProtNLM"/>
    </source>
</evidence>
<protein>
    <recommendedName>
        <fullName evidence="3">2OG-Fe dioxygenase family protein</fullName>
    </recommendedName>
</protein>
<comment type="caution">
    <text evidence="1">The sequence shown here is derived from an EMBL/GenBank/DDBJ whole genome shotgun (WGS) entry which is preliminary data.</text>
</comment>
<evidence type="ECO:0000313" key="2">
    <source>
        <dbReference type="Proteomes" id="UP000282574"/>
    </source>
</evidence>
<dbReference type="Proteomes" id="UP000282574">
    <property type="component" value="Unassembled WGS sequence"/>
</dbReference>
<accession>A0AB37URP5</accession>
<name>A0AB37URP5_9CYAN</name>
<dbReference type="RefSeq" id="WP_106166022.1">
    <property type="nucleotide sequence ID" value="NZ_JAVKZF010000005.1"/>
</dbReference>